<accession>A0A010RY95</accession>
<dbReference type="eggNOG" id="ENOG502T4MV">
    <property type="taxonomic scope" value="Eukaryota"/>
</dbReference>
<evidence type="ECO:0000256" key="1">
    <source>
        <dbReference type="SAM" id="MobiDB-lite"/>
    </source>
</evidence>
<evidence type="ECO:0000313" key="2">
    <source>
        <dbReference type="EMBL" id="EXF85576.1"/>
    </source>
</evidence>
<protein>
    <submittedName>
        <fullName evidence="2">Uncharacterized protein</fullName>
    </submittedName>
</protein>
<proteinExistence type="predicted"/>
<dbReference type="AlphaFoldDB" id="A0A010RY95"/>
<organism evidence="2 3">
    <name type="scientific">Colletotrichum fioriniae PJ7</name>
    <dbReference type="NCBI Taxonomy" id="1445577"/>
    <lineage>
        <taxon>Eukaryota</taxon>
        <taxon>Fungi</taxon>
        <taxon>Dikarya</taxon>
        <taxon>Ascomycota</taxon>
        <taxon>Pezizomycotina</taxon>
        <taxon>Sordariomycetes</taxon>
        <taxon>Hypocreomycetidae</taxon>
        <taxon>Glomerellales</taxon>
        <taxon>Glomerellaceae</taxon>
        <taxon>Colletotrichum</taxon>
        <taxon>Colletotrichum acutatum species complex</taxon>
    </lineage>
</organism>
<dbReference type="OrthoDB" id="4844464at2759"/>
<feature type="region of interest" description="Disordered" evidence="1">
    <location>
        <begin position="463"/>
        <end position="507"/>
    </location>
</feature>
<dbReference type="STRING" id="1445577.A0A010RY95"/>
<reference evidence="2 3" key="1">
    <citation type="submission" date="2014-02" db="EMBL/GenBank/DDBJ databases">
        <title>The genome sequence of Colletotrichum fioriniae PJ7.</title>
        <authorList>
            <person name="Baroncelli R."/>
            <person name="Thon M.R."/>
        </authorList>
    </citation>
    <scope>NUCLEOTIDE SEQUENCE [LARGE SCALE GENOMIC DNA]</scope>
    <source>
        <strain evidence="2 3">PJ7</strain>
    </source>
</reference>
<comment type="caution">
    <text evidence="2">The sequence shown here is derived from an EMBL/GenBank/DDBJ whole genome shotgun (WGS) entry which is preliminary data.</text>
</comment>
<keyword evidence="3" id="KW-1185">Reference proteome</keyword>
<feature type="compositionally biased region" description="Basic and acidic residues" evidence="1">
    <location>
        <begin position="485"/>
        <end position="494"/>
    </location>
</feature>
<gene>
    <name evidence="2" type="ORF">CFIO01_06882</name>
</gene>
<sequence>MDVHYLPTFEERRERLEEVFDFLGDTDPESVSPKLREPLLALQRRADARRAPYDADIEEELAMWQDFLEIREDIHEFMGYRRFLWRLREADTKNFLATYLSGRSWAREWLPNGGVPYNACEQCNHWLPSRQQECECQFICQPLWWILEDYHLERDRFNVWLRNATMSMGIADEPQPPSPVDDFFVRVANYSLEHDTPGESWDVRDIYEVLLQTDSHARGEQVTCRDFLQMGLDYTLNRISWDQMSVLSRVHGILSDAEAQELVEAIHYDGLMYYVSSFYLDIDGRYVDQQPRQWVINYLDANPVPQDIYNGMPFGRILTPSYLWNVYFIDGDGNVTVFCQFKETGDEWVKYWLGTGRPLDRENGAALWEDAAIFYGHHHHQPHLNVGHHHAPRYDPVFDPAYDPVEEDSGRNGAGLGYLVSALASAASGAARRVVETWPFVEVHRRVLRGASDLASAFQEPAENLGGSVYEDQSAAESESESGNEEVKDERAADDIYDEMLDERPGM</sequence>
<dbReference type="Proteomes" id="UP000020467">
    <property type="component" value="Unassembled WGS sequence"/>
</dbReference>
<dbReference type="HOGENOM" id="CLU_537468_0_0_1"/>
<evidence type="ECO:0000313" key="3">
    <source>
        <dbReference type="Proteomes" id="UP000020467"/>
    </source>
</evidence>
<name>A0A010RY95_9PEZI</name>
<dbReference type="EMBL" id="JARH01000085">
    <property type="protein sequence ID" value="EXF85576.1"/>
    <property type="molecule type" value="Genomic_DNA"/>
</dbReference>
<dbReference type="KEGG" id="cfj:CFIO01_06882"/>